<dbReference type="EMBL" id="BAAASZ010000042">
    <property type="protein sequence ID" value="GAA2463172.1"/>
    <property type="molecule type" value="Genomic_DNA"/>
</dbReference>
<evidence type="ECO:0000259" key="2">
    <source>
        <dbReference type="Pfam" id="PF25232"/>
    </source>
</evidence>
<accession>A0ABP5XPI8</accession>
<protein>
    <recommendedName>
        <fullName evidence="2">DUF7848 domain-containing protein</fullName>
    </recommendedName>
</protein>
<evidence type="ECO:0000313" key="3">
    <source>
        <dbReference type="EMBL" id="GAA2463172.1"/>
    </source>
</evidence>
<reference evidence="4" key="1">
    <citation type="journal article" date="2019" name="Int. J. Syst. Evol. Microbiol.">
        <title>The Global Catalogue of Microorganisms (GCM) 10K type strain sequencing project: providing services to taxonomists for standard genome sequencing and annotation.</title>
        <authorList>
            <consortium name="The Broad Institute Genomics Platform"/>
            <consortium name="The Broad Institute Genome Sequencing Center for Infectious Disease"/>
            <person name="Wu L."/>
            <person name="Ma J."/>
        </authorList>
    </citation>
    <scope>NUCLEOTIDE SEQUENCE [LARGE SCALE GENOMIC DNA]</scope>
    <source>
        <strain evidence="4">JCM 6305</strain>
    </source>
</reference>
<evidence type="ECO:0000256" key="1">
    <source>
        <dbReference type="SAM" id="MobiDB-lite"/>
    </source>
</evidence>
<keyword evidence="4" id="KW-1185">Reference proteome</keyword>
<dbReference type="InterPro" id="IPR057170">
    <property type="entry name" value="DUF7848"/>
</dbReference>
<feature type="compositionally biased region" description="Pro residues" evidence="1">
    <location>
        <begin position="78"/>
        <end position="90"/>
    </location>
</feature>
<evidence type="ECO:0000313" key="4">
    <source>
        <dbReference type="Proteomes" id="UP001501638"/>
    </source>
</evidence>
<comment type="caution">
    <text evidence="3">The sequence shown here is derived from an EMBL/GenBank/DDBJ whole genome shotgun (WGS) entry which is preliminary data.</text>
</comment>
<dbReference type="RefSeq" id="WP_344328230.1">
    <property type="nucleotide sequence ID" value="NZ_BAAASZ010000042.1"/>
</dbReference>
<feature type="compositionally biased region" description="Low complexity" evidence="1">
    <location>
        <begin position="91"/>
        <end position="100"/>
    </location>
</feature>
<proteinExistence type="predicted"/>
<name>A0ABP5XPI8_9ACTN</name>
<feature type="domain" description="DUF7848" evidence="2">
    <location>
        <begin position="1"/>
        <end position="80"/>
    </location>
</feature>
<gene>
    <name evidence="3" type="ORF">GCM10010405_54500</name>
</gene>
<sequence length="100" mass="11056">MSPRSVLRYVRWHLALNTEPDAEPLTYAMECTMCGERGPASEDAKAARAWVFEHVKAPENRLHMTYREHITRPWTAMPGPPAPASSPTTPPLSAAPTEAS</sequence>
<organism evidence="3 4">
    <name type="scientific">Streptomyces macrosporus</name>
    <dbReference type="NCBI Taxonomy" id="44032"/>
    <lineage>
        <taxon>Bacteria</taxon>
        <taxon>Bacillati</taxon>
        <taxon>Actinomycetota</taxon>
        <taxon>Actinomycetes</taxon>
        <taxon>Kitasatosporales</taxon>
        <taxon>Streptomycetaceae</taxon>
        <taxon>Streptomyces</taxon>
    </lineage>
</organism>
<feature type="region of interest" description="Disordered" evidence="1">
    <location>
        <begin position="73"/>
        <end position="100"/>
    </location>
</feature>
<dbReference type="Proteomes" id="UP001501638">
    <property type="component" value="Unassembled WGS sequence"/>
</dbReference>
<dbReference type="Pfam" id="PF25232">
    <property type="entry name" value="DUF7848"/>
    <property type="match status" value="1"/>
</dbReference>